<protein>
    <submittedName>
        <fullName evidence="2">Uncharacterized protein</fullName>
    </submittedName>
</protein>
<dbReference type="EMBL" id="BPVZ01000779">
    <property type="protein sequence ID" value="GKV52610.1"/>
    <property type="molecule type" value="Genomic_DNA"/>
</dbReference>
<sequence length="40" mass="4571">MPRRRSSWKARESAAFLCANPPRRKKSGELEVKERNGAEA</sequence>
<evidence type="ECO:0000313" key="2">
    <source>
        <dbReference type="EMBL" id="GKV52610.1"/>
    </source>
</evidence>
<evidence type="ECO:0000256" key="1">
    <source>
        <dbReference type="SAM" id="MobiDB-lite"/>
    </source>
</evidence>
<dbReference type="Proteomes" id="UP001054252">
    <property type="component" value="Unassembled WGS sequence"/>
</dbReference>
<reference evidence="2 3" key="1">
    <citation type="journal article" date="2021" name="Commun. Biol.">
        <title>The genome of Shorea leprosula (Dipterocarpaceae) highlights the ecological relevance of drought in aseasonal tropical rainforests.</title>
        <authorList>
            <person name="Ng K.K.S."/>
            <person name="Kobayashi M.J."/>
            <person name="Fawcett J.A."/>
            <person name="Hatakeyama M."/>
            <person name="Paape T."/>
            <person name="Ng C.H."/>
            <person name="Ang C.C."/>
            <person name="Tnah L.H."/>
            <person name="Lee C.T."/>
            <person name="Nishiyama T."/>
            <person name="Sese J."/>
            <person name="O'Brien M.J."/>
            <person name="Copetti D."/>
            <person name="Mohd Noor M.I."/>
            <person name="Ong R.C."/>
            <person name="Putra M."/>
            <person name="Sireger I.Z."/>
            <person name="Indrioko S."/>
            <person name="Kosugi Y."/>
            <person name="Izuno A."/>
            <person name="Isagi Y."/>
            <person name="Lee S.L."/>
            <person name="Shimizu K.K."/>
        </authorList>
    </citation>
    <scope>NUCLEOTIDE SEQUENCE [LARGE SCALE GENOMIC DNA]</scope>
    <source>
        <strain evidence="2">214</strain>
    </source>
</reference>
<evidence type="ECO:0000313" key="3">
    <source>
        <dbReference type="Proteomes" id="UP001054252"/>
    </source>
</evidence>
<dbReference type="AlphaFoldDB" id="A0AAV5MS12"/>
<name>A0AAV5MS12_9ROSI</name>
<feature type="compositionally biased region" description="Basic and acidic residues" evidence="1">
    <location>
        <begin position="27"/>
        <end position="40"/>
    </location>
</feature>
<gene>
    <name evidence="2" type="ORF">SLEP1_g59186</name>
</gene>
<feature type="region of interest" description="Disordered" evidence="1">
    <location>
        <begin position="19"/>
        <end position="40"/>
    </location>
</feature>
<proteinExistence type="predicted"/>
<keyword evidence="3" id="KW-1185">Reference proteome</keyword>
<organism evidence="2 3">
    <name type="scientific">Rubroshorea leprosula</name>
    <dbReference type="NCBI Taxonomy" id="152421"/>
    <lineage>
        <taxon>Eukaryota</taxon>
        <taxon>Viridiplantae</taxon>
        <taxon>Streptophyta</taxon>
        <taxon>Embryophyta</taxon>
        <taxon>Tracheophyta</taxon>
        <taxon>Spermatophyta</taxon>
        <taxon>Magnoliopsida</taxon>
        <taxon>eudicotyledons</taxon>
        <taxon>Gunneridae</taxon>
        <taxon>Pentapetalae</taxon>
        <taxon>rosids</taxon>
        <taxon>malvids</taxon>
        <taxon>Malvales</taxon>
        <taxon>Dipterocarpaceae</taxon>
        <taxon>Rubroshorea</taxon>
    </lineage>
</organism>
<comment type="caution">
    <text evidence="2">The sequence shown here is derived from an EMBL/GenBank/DDBJ whole genome shotgun (WGS) entry which is preliminary data.</text>
</comment>
<accession>A0AAV5MS12</accession>